<dbReference type="Gene3D" id="1.10.10.10">
    <property type="entry name" value="Winged helix-like DNA-binding domain superfamily/Winged helix DNA-binding domain"/>
    <property type="match status" value="1"/>
</dbReference>
<dbReference type="InterPro" id="IPR029016">
    <property type="entry name" value="GAF-like_dom_sf"/>
</dbReference>
<evidence type="ECO:0000259" key="5">
    <source>
        <dbReference type="PROSITE" id="PS51078"/>
    </source>
</evidence>
<evidence type="ECO:0000313" key="6">
    <source>
        <dbReference type="EMBL" id="CAB3693385.1"/>
    </source>
</evidence>
<dbReference type="PANTHER" id="PTHR30136:SF34">
    <property type="entry name" value="TRANSCRIPTIONAL REGULATOR"/>
    <property type="match status" value="1"/>
</dbReference>
<evidence type="ECO:0000256" key="1">
    <source>
        <dbReference type="ARBA" id="ARBA00023015"/>
    </source>
</evidence>
<organism evidence="6 7">
    <name type="scientific">Paraburkholderia phenoliruptrix</name>
    <dbReference type="NCBI Taxonomy" id="252970"/>
    <lineage>
        <taxon>Bacteria</taxon>
        <taxon>Pseudomonadati</taxon>
        <taxon>Pseudomonadota</taxon>
        <taxon>Betaproteobacteria</taxon>
        <taxon>Burkholderiales</taxon>
        <taxon>Burkholderiaceae</taxon>
        <taxon>Paraburkholderia</taxon>
    </lineage>
</organism>
<dbReference type="PANTHER" id="PTHR30136">
    <property type="entry name" value="HELIX-TURN-HELIX TRANSCRIPTIONAL REGULATOR, ICLR FAMILY"/>
    <property type="match status" value="1"/>
</dbReference>
<dbReference type="Pfam" id="PF09339">
    <property type="entry name" value="HTH_IclR"/>
    <property type="match status" value="1"/>
</dbReference>
<feature type="domain" description="HTH iclR-type" evidence="4">
    <location>
        <begin position="46"/>
        <end position="113"/>
    </location>
</feature>
<proteinExistence type="predicted"/>
<dbReference type="PROSITE" id="PS51077">
    <property type="entry name" value="HTH_ICLR"/>
    <property type="match status" value="1"/>
</dbReference>
<dbReference type="InterPro" id="IPR036390">
    <property type="entry name" value="WH_DNA-bd_sf"/>
</dbReference>
<reference evidence="6 7" key="1">
    <citation type="submission" date="2020-04" db="EMBL/GenBank/DDBJ databases">
        <authorList>
            <person name="De Canck E."/>
        </authorList>
    </citation>
    <scope>NUCLEOTIDE SEQUENCE [LARGE SCALE GENOMIC DNA]</scope>
    <source>
        <strain evidence="6 7">LMG 22037</strain>
    </source>
</reference>
<dbReference type="Gene3D" id="3.30.450.40">
    <property type="match status" value="1"/>
</dbReference>
<dbReference type="GO" id="GO:0003700">
    <property type="term" value="F:DNA-binding transcription factor activity"/>
    <property type="evidence" value="ECO:0007669"/>
    <property type="project" value="TreeGrafter"/>
</dbReference>
<dbReference type="Pfam" id="PF01614">
    <property type="entry name" value="IclR_C"/>
    <property type="match status" value="1"/>
</dbReference>
<dbReference type="Proteomes" id="UP000494249">
    <property type="component" value="Unassembled WGS sequence"/>
</dbReference>
<keyword evidence="3" id="KW-0804">Transcription</keyword>
<dbReference type="InterPro" id="IPR036388">
    <property type="entry name" value="WH-like_DNA-bd_sf"/>
</dbReference>
<feature type="domain" description="IclR-ED" evidence="5">
    <location>
        <begin position="107"/>
        <end position="289"/>
    </location>
</feature>
<dbReference type="EMBL" id="CADIKB010000013">
    <property type="protein sequence ID" value="CAB3693385.1"/>
    <property type="molecule type" value="Genomic_DNA"/>
</dbReference>
<sequence length="289" mass="31460">MARSGRPFRTDCIDCLRHSGPARGACRTAHEPADSHGNPMDDKDWIAGAAKALAIIEAFDEEHARMTPTAVAGRAGLSRTAARRYLLTLRELGYVDTDGKLFWLAPRVLRLGQSYLDSARLPRTVQPFLQRITATLQETALVAILDEHDVVYVARNGVNRAMAVGFVLGSRAPAPLSSAGLVLLAFQAPGSIEQWLASYPIKVFTPHTYSTVERLREVLGEIRRNGYVVTDQQLELGVRGVAVPLRDRHGTVVAAISVSMPIGQESANAALHRVLPTLLETASLLRNLV</sequence>
<evidence type="ECO:0000256" key="3">
    <source>
        <dbReference type="ARBA" id="ARBA00023163"/>
    </source>
</evidence>
<evidence type="ECO:0000313" key="7">
    <source>
        <dbReference type="Proteomes" id="UP000494249"/>
    </source>
</evidence>
<dbReference type="PROSITE" id="PS51078">
    <property type="entry name" value="ICLR_ED"/>
    <property type="match status" value="1"/>
</dbReference>
<name>A0A6J5B735_9BURK</name>
<keyword evidence="2" id="KW-0238">DNA-binding</keyword>
<accession>A0A6J5B735</accession>
<dbReference type="GO" id="GO:0003677">
    <property type="term" value="F:DNA binding"/>
    <property type="evidence" value="ECO:0007669"/>
    <property type="project" value="UniProtKB-KW"/>
</dbReference>
<dbReference type="SMART" id="SM00346">
    <property type="entry name" value="HTH_ICLR"/>
    <property type="match status" value="1"/>
</dbReference>
<gene>
    <name evidence="6" type="primary">pobR</name>
    <name evidence="6" type="ORF">LMG22037_03101</name>
</gene>
<protein>
    <submittedName>
        <fullName evidence="6">p-hydroxybenzoate hydroxylase transcriptional activator</fullName>
    </submittedName>
</protein>
<dbReference type="GO" id="GO:0045892">
    <property type="term" value="P:negative regulation of DNA-templated transcription"/>
    <property type="evidence" value="ECO:0007669"/>
    <property type="project" value="TreeGrafter"/>
</dbReference>
<keyword evidence="1" id="KW-0805">Transcription regulation</keyword>
<dbReference type="InterPro" id="IPR014757">
    <property type="entry name" value="Tscrpt_reg_IclR_C"/>
</dbReference>
<dbReference type="SUPFAM" id="SSF55781">
    <property type="entry name" value="GAF domain-like"/>
    <property type="match status" value="1"/>
</dbReference>
<evidence type="ECO:0000259" key="4">
    <source>
        <dbReference type="PROSITE" id="PS51077"/>
    </source>
</evidence>
<dbReference type="InterPro" id="IPR050707">
    <property type="entry name" value="HTH_MetabolicPath_Reg"/>
</dbReference>
<dbReference type="AlphaFoldDB" id="A0A6J5B735"/>
<dbReference type="InterPro" id="IPR005471">
    <property type="entry name" value="Tscrpt_reg_IclR_N"/>
</dbReference>
<evidence type="ECO:0000256" key="2">
    <source>
        <dbReference type="ARBA" id="ARBA00023125"/>
    </source>
</evidence>
<dbReference type="SUPFAM" id="SSF46785">
    <property type="entry name" value="Winged helix' DNA-binding domain"/>
    <property type="match status" value="1"/>
</dbReference>